<proteinExistence type="predicted"/>
<organism evidence="1 2">
    <name type="scientific">Cercophora newfieldiana</name>
    <dbReference type="NCBI Taxonomy" id="92897"/>
    <lineage>
        <taxon>Eukaryota</taxon>
        <taxon>Fungi</taxon>
        <taxon>Dikarya</taxon>
        <taxon>Ascomycota</taxon>
        <taxon>Pezizomycotina</taxon>
        <taxon>Sordariomycetes</taxon>
        <taxon>Sordariomycetidae</taxon>
        <taxon>Sordariales</taxon>
        <taxon>Lasiosphaeriaceae</taxon>
        <taxon>Cercophora</taxon>
    </lineage>
</organism>
<accession>A0AA39YS82</accession>
<reference evidence="1" key="1">
    <citation type="submission" date="2023-06" db="EMBL/GenBank/DDBJ databases">
        <title>Genome-scale phylogeny and comparative genomics of the fungal order Sordariales.</title>
        <authorList>
            <consortium name="Lawrence Berkeley National Laboratory"/>
            <person name="Hensen N."/>
            <person name="Bonometti L."/>
            <person name="Westerberg I."/>
            <person name="Brannstrom I.O."/>
            <person name="Guillou S."/>
            <person name="Cros-Aarteil S."/>
            <person name="Calhoun S."/>
            <person name="Haridas S."/>
            <person name="Kuo A."/>
            <person name="Mondo S."/>
            <person name="Pangilinan J."/>
            <person name="Riley R."/>
            <person name="Labutti K."/>
            <person name="Andreopoulos B."/>
            <person name="Lipzen A."/>
            <person name="Chen C."/>
            <person name="Yanf M."/>
            <person name="Daum C."/>
            <person name="Ng V."/>
            <person name="Clum A."/>
            <person name="Steindorff A."/>
            <person name="Ohm R."/>
            <person name="Martin F."/>
            <person name="Silar P."/>
            <person name="Natvig D."/>
            <person name="Lalanne C."/>
            <person name="Gautier V."/>
            <person name="Ament-Velasquez S.L."/>
            <person name="Kruys A."/>
            <person name="Hutchinson M.I."/>
            <person name="Powell A.J."/>
            <person name="Barry K."/>
            <person name="Miller A.N."/>
            <person name="Grigoriev I.V."/>
            <person name="Debuchy R."/>
            <person name="Gladieux P."/>
            <person name="Thoren M.H."/>
            <person name="Johannesson H."/>
        </authorList>
    </citation>
    <scope>NUCLEOTIDE SEQUENCE</scope>
    <source>
        <strain evidence="1">SMH2532-1</strain>
    </source>
</reference>
<dbReference type="Proteomes" id="UP001174936">
    <property type="component" value="Unassembled WGS sequence"/>
</dbReference>
<keyword evidence="2" id="KW-1185">Reference proteome</keyword>
<sequence>MERNRGNGYYAFKAASDEASNQYRYPVAIRRQLTNFVSLNTLTGHRWTTRRFHDGPLGPCFGLVQRGAEGSRSSVTKTPLTNWVVGRTRASTHASPDYLVAETKQSREAHTNSDGDGRARNCFLNETPRHCKLGTKQFRIVHYS</sequence>
<evidence type="ECO:0000313" key="2">
    <source>
        <dbReference type="Proteomes" id="UP001174936"/>
    </source>
</evidence>
<comment type="caution">
    <text evidence="1">The sequence shown here is derived from an EMBL/GenBank/DDBJ whole genome shotgun (WGS) entry which is preliminary data.</text>
</comment>
<name>A0AA39YS82_9PEZI</name>
<evidence type="ECO:0000313" key="1">
    <source>
        <dbReference type="EMBL" id="KAK0656757.1"/>
    </source>
</evidence>
<dbReference type="EMBL" id="JAULSV010000001">
    <property type="protein sequence ID" value="KAK0656757.1"/>
    <property type="molecule type" value="Genomic_DNA"/>
</dbReference>
<dbReference type="AlphaFoldDB" id="A0AA39YS82"/>
<protein>
    <submittedName>
        <fullName evidence="1">Uncharacterized protein</fullName>
    </submittedName>
</protein>
<gene>
    <name evidence="1" type="ORF">B0T16DRAFT_45006</name>
</gene>